<organism evidence="1">
    <name type="scientific">Streptomyces althioticus</name>
    <dbReference type="NCBI Taxonomy" id="83380"/>
    <lineage>
        <taxon>Bacteria</taxon>
        <taxon>Bacillati</taxon>
        <taxon>Actinomycetota</taxon>
        <taxon>Actinomycetes</taxon>
        <taxon>Kitasatosporales</taxon>
        <taxon>Streptomycetaceae</taxon>
        <taxon>Streptomyces</taxon>
        <taxon>Streptomyces althioticus group</taxon>
    </lineage>
</organism>
<geneLocation type="plasmid" evidence="1">
    <name>unnamed1</name>
</geneLocation>
<keyword evidence="1" id="KW-0614">Plasmid</keyword>
<gene>
    <name evidence="1" type="ORF">OIE82_34735</name>
</gene>
<dbReference type="RefSeq" id="WP_266478064.1">
    <property type="nucleotide sequence ID" value="NZ_CP109208.1"/>
</dbReference>
<sequence length="91" mass="9751">MQYRHALCQLERRPRPLVSATIPSCVAAASLSVHADGTVPSALHRRVRTGRHRGLAATSDRPVAAALMRHTGGRLTTKPLPRRLAAVTAIA</sequence>
<accession>A0ABZ1YJJ4</accession>
<dbReference type="EMBL" id="CP109208">
    <property type="protein sequence ID" value="WUU58335.1"/>
    <property type="molecule type" value="Genomic_DNA"/>
</dbReference>
<evidence type="ECO:0000313" key="1">
    <source>
        <dbReference type="EMBL" id="WUU58335.1"/>
    </source>
</evidence>
<protein>
    <submittedName>
        <fullName evidence="1">Uncharacterized protein</fullName>
    </submittedName>
</protein>
<reference evidence="1" key="1">
    <citation type="submission" date="2022-10" db="EMBL/GenBank/DDBJ databases">
        <title>The complete genomes of actinobacterial strains from the NBC collection.</title>
        <authorList>
            <person name="Joergensen T.S."/>
            <person name="Alvarez Arevalo M."/>
            <person name="Sterndorff E.B."/>
            <person name="Faurdal D."/>
            <person name="Vuksanovic O."/>
            <person name="Mourched A.-S."/>
            <person name="Charusanti P."/>
            <person name="Shaw S."/>
            <person name="Blin K."/>
            <person name="Weber T."/>
        </authorList>
    </citation>
    <scope>NUCLEOTIDE SEQUENCE [LARGE SCALE GENOMIC DNA]</scope>
    <source>
        <strain evidence="1">NBC 01686</strain>
        <plasmid evidence="1">unnamed1</plasmid>
    </source>
</reference>
<proteinExistence type="predicted"/>
<name>A0ABZ1YJJ4_9ACTN</name>